<accession>A0A2I0VI55</accession>
<reference evidence="1 2" key="2">
    <citation type="journal article" date="2017" name="Nature">
        <title>The Apostasia genome and the evolution of orchids.</title>
        <authorList>
            <person name="Zhang G.Q."/>
            <person name="Liu K.W."/>
            <person name="Li Z."/>
            <person name="Lohaus R."/>
            <person name="Hsiao Y.Y."/>
            <person name="Niu S.C."/>
            <person name="Wang J.Y."/>
            <person name="Lin Y.C."/>
            <person name="Xu Q."/>
            <person name="Chen L.J."/>
            <person name="Yoshida K."/>
            <person name="Fujiwara S."/>
            <person name="Wang Z.W."/>
            <person name="Zhang Y.Q."/>
            <person name="Mitsuda N."/>
            <person name="Wang M."/>
            <person name="Liu G.H."/>
            <person name="Pecoraro L."/>
            <person name="Huang H.X."/>
            <person name="Xiao X.J."/>
            <person name="Lin M."/>
            <person name="Wu X.Y."/>
            <person name="Wu W.L."/>
            <person name="Chen Y.Y."/>
            <person name="Chang S.B."/>
            <person name="Sakamoto S."/>
            <person name="Ohme-Takagi M."/>
            <person name="Yagi M."/>
            <person name="Zeng S.J."/>
            <person name="Shen C.Y."/>
            <person name="Yeh C.M."/>
            <person name="Luo Y.B."/>
            <person name="Tsai W.C."/>
            <person name="Van de Peer Y."/>
            <person name="Liu Z.J."/>
        </authorList>
    </citation>
    <scope>NUCLEOTIDE SEQUENCE [LARGE SCALE GENOMIC DNA]</scope>
    <source>
        <tissue evidence="1">The whole plant</tissue>
    </source>
</reference>
<gene>
    <name evidence="1" type="ORF">MA16_Dca012374</name>
</gene>
<proteinExistence type="predicted"/>
<evidence type="ECO:0008006" key="3">
    <source>
        <dbReference type="Google" id="ProtNLM"/>
    </source>
</evidence>
<protein>
    <recommendedName>
        <fullName evidence="3">Reverse transcriptase domain-containing protein</fullName>
    </recommendedName>
</protein>
<dbReference type="Proteomes" id="UP000233837">
    <property type="component" value="Unassembled WGS sequence"/>
</dbReference>
<dbReference type="EMBL" id="KZ503541">
    <property type="protein sequence ID" value="PKU63064.1"/>
    <property type="molecule type" value="Genomic_DNA"/>
</dbReference>
<sequence>MNRIKICLPKLITKEQVAFVPGRSMSNHCLLAQEVFNKFIFSTCKKVLWRSRWTWSKPMIACAGQLFKNLWKGSVSLLKSLCLSWNVCKKLDTLF</sequence>
<evidence type="ECO:0000313" key="1">
    <source>
        <dbReference type="EMBL" id="PKU63064.1"/>
    </source>
</evidence>
<reference evidence="1 2" key="1">
    <citation type="journal article" date="2016" name="Sci. Rep.">
        <title>The Dendrobium catenatum Lindl. genome sequence provides insights into polysaccharide synthase, floral development and adaptive evolution.</title>
        <authorList>
            <person name="Zhang G.Q."/>
            <person name="Xu Q."/>
            <person name="Bian C."/>
            <person name="Tsai W.C."/>
            <person name="Yeh C.M."/>
            <person name="Liu K.W."/>
            <person name="Yoshida K."/>
            <person name="Zhang L.S."/>
            <person name="Chang S.B."/>
            <person name="Chen F."/>
            <person name="Shi Y."/>
            <person name="Su Y.Y."/>
            <person name="Zhang Y.Q."/>
            <person name="Chen L.J."/>
            <person name="Yin Y."/>
            <person name="Lin M."/>
            <person name="Huang H."/>
            <person name="Deng H."/>
            <person name="Wang Z.W."/>
            <person name="Zhu S.L."/>
            <person name="Zhao X."/>
            <person name="Deng C."/>
            <person name="Niu S.C."/>
            <person name="Huang J."/>
            <person name="Wang M."/>
            <person name="Liu G.H."/>
            <person name="Yang H.J."/>
            <person name="Xiao X.J."/>
            <person name="Hsiao Y.Y."/>
            <person name="Wu W.L."/>
            <person name="Chen Y.Y."/>
            <person name="Mitsuda N."/>
            <person name="Ohme-Takagi M."/>
            <person name="Luo Y.B."/>
            <person name="Van de Peer Y."/>
            <person name="Liu Z.J."/>
        </authorList>
    </citation>
    <scope>NUCLEOTIDE SEQUENCE [LARGE SCALE GENOMIC DNA]</scope>
    <source>
        <tissue evidence="1">The whole plant</tissue>
    </source>
</reference>
<organism evidence="1 2">
    <name type="scientific">Dendrobium catenatum</name>
    <dbReference type="NCBI Taxonomy" id="906689"/>
    <lineage>
        <taxon>Eukaryota</taxon>
        <taxon>Viridiplantae</taxon>
        <taxon>Streptophyta</taxon>
        <taxon>Embryophyta</taxon>
        <taxon>Tracheophyta</taxon>
        <taxon>Spermatophyta</taxon>
        <taxon>Magnoliopsida</taxon>
        <taxon>Liliopsida</taxon>
        <taxon>Asparagales</taxon>
        <taxon>Orchidaceae</taxon>
        <taxon>Epidendroideae</taxon>
        <taxon>Malaxideae</taxon>
        <taxon>Dendrobiinae</taxon>
        <taxon>Dendrobium</taxon>
    </lineage>
</organism>
<name>A0A2I0VI55_9ASPA</name>
<evidence type="ECO:0000313" key="2">
    <source>
        <dbReference type="Proteomes" id="UP000233837"/>
    </source>
</evidence>
<keyword evidence="2" id="KW-1185">Reference proteome</keyword>
<dbReference type="AlphaFoldDB" id="A0A2I0VI55"/>